<name>A0ABQ7GZL7_DUNSA</name>
<keyword evidence="3" id="KW-1185">Reference proteome</keyword>
<feature type="region of interest" description="Disordered" evidence="1">
    <location>
        <begin position="1"/>
        <end position="59"/>
    </location>
</feature>
<organism evidence="2 3">
    <name type="scientific">Dunaliella salina</name>
    <name type="common">Green alga</name>
    <name type="synonym">Protococcus salinus</name>
    <dbReference type="NCBI Taxonomy" id="3046"/>
    <lineage>
        <taxon>Eukaryota</taxon>
        <taxon>Viridiplantae</taxon>
        <taxon>Chlorophyta</taxon>
        <taxon>core chlorophytes</taxon>
        <taxon>Chlorophyceae</taxon>
        <taxon>CS clade</taxon>
        <taxon>Chlamydomonadales</taxon>
        <taxon>Dunaliellaceae</taxon>
        <taxon>Dunaliella</taxon>
    </lineage>
</organism>
<sequence>MPARPPNSPNAPHVLEDPLPVSIKGAMHVDAEQPLPIKPARPNGDATSGAEEGDERAHVQPHLLSLSSLVILIFFEVSGGPFGTEVRP</sequence>
<dbReference type="EMBL" id="MU069525">
    <property type="protein sequence ID" value="KAF5840050.1"/>
    <property type="molecule type" value="Genomic_DNA"/>
</dbReference>
<evidence type="ECO:0000313" key="2">
    <source>
        <dbReference type="EMBL" id="KAF5840050.1"/>
    </source>
</evidence>
<gene>
    <name evidence="2" type="ORF">DUNSADRAFT_17967</name>
</gene>
<evidence type="ECO:0000256" key="1">
    <source>
        <dbReference type="SAM" id="MobiDB-lite"/>
    </source>
</evidence>
<reference evidence="2" key="1">
    <citation type="submission" date="2017-08" db="EMBL/GenBank/DDBJ databases">
        <authorList>
            <person name="Polle J.E."/>
            <person name="Barry K."/>
            <person name="Cushman J."/>
            <person name="Schmutz J."/>
            <person name="Tran D."/>
            <person name="Hathwaick L.T."/>
            <person name="Yim W.C."/>
            <person name="Jenkins J."/>
            <person name="Mckie-Krisberg Z.M."/>
            <person name="Prochnik S."/>
            <person name="Lindquist E."/>
            <person name="Dockter R.B."/>
            <person name="Adam C."/>
            <person name="Molina H."/>
            <person name="Bunkerborg J."/>
            <person name="Jin E."/>
            <person name="Buchheim M."/>
            <person name="Magnuson J."/>
        </authorList>
    </citation>
    <scope>NUCLEOTIDE SEQUENCE</scope>
    <source>
        <strain evidence="2">CCAP 19/18</strain>
    </source>
</reference>
<evidence type="ECO:0008006" key="4">
    <source>
        <dbReference type="Google" id="ProtNLM"/>
    </source>
</evidence>
<proteinExistence type="predicted"/>
<comment type="caution">
    <text evidence="2">The sequence shown here is derived from an EMBL/GenBank/DDBJ whole genome shotgun (WGS) entry which is preliminary data.</text>
</comment>
<protein>
    <recommendedName>
        <fullName evidence="4">Encoded protein</fullName>
    </recommendedName>
</protein>
<evidence type="ECO:0000313" key="3">
    <source>
        <dbReference type="Proteomes" id="UP000815325"/>
    </source>
</evidence>
<dbReference type="Proteomes" id="UP000815325">
    <property type="component" value="Unassembled WGS sequence"/>
</dbReference>
<accession>A0ABQ7GZL7</accession>